<sequence>MEESPLFSVIIPTYNRADLLGATLESIINQEYKYWECLVIDDGSSDFTKELMTFYVEKDERIRCIERPENLIKGANSCRNYGYDLCRGSFVLWFDSDDVMLPGYLEEGRIALSNSDIHLFICSGYFTDSQLDNRTPMSLDLNIELFKDYVIWNQQIITNSVIFKNSFLKDKKLFDTRLTRGQEAELFSRIFFSISKEQYFISSRKLFLYRQHNGTKTSENLNYNKLNKESEAIFLIENLNRAMCLNDLDLLNNLYKRLIELFFLGIHNSHYANSKYVINNMSRIFLGKKFFLAIEHFVLGNLLIHCKRSSYKIEKKWNNRII</sequence>
<organism evidence="2 3">
    <name type="scientific">Salegentibacter agarivorans</name>
    <dbReference type="NCBI Taxonomy" id="345907"/>
    <lineage>
        <taxon>Bacteria</taxon>
        <taxon>Pseudomonadati</taxon>
        <taxon>Bacteroidota</taxon>
        <taxon>Flavobacteriia</taxon>
        <taxon>Flavobacteriales</taxon>
        <taxon>Flavobacteriaceae</taxon>
        <taxon>Salegentibacter</taxon>
    </lineage>
</organism>
<dbReference type="SUPFAM" id="SSF53448">
    <property type="entry name" value="Nucleotide-diphospho-sugar transferases"/>
    <property type="match status" value="1"/>
</dbReference>
<dbReference type="AlphaFoldDB" id="A0A1I2L7D0"/>
<dbReference type="GO" id="GO:0016758">
    <property type="term" value="F:hexosyltransferase activity"/>
    <property type="evidence" value="ECO:0007669"/>
    <property type="project" value="UniProtKB-ARBA"/>
</dbReference>
<protein>
    <submittedName>
        <fullName evidence="2">Glycosyltransferase involved in cell wall bisynthesis</fullName>
    </submittedName>
</protein>
<dbReference type="InterPro" id="IPR001173">
    <property type="entry name" value="Glyco_trans_2-like"/>
</dbReference>
<dbReference type="Gene3D" id="3.90.550.10">
    <property type="entry name" value="Spore Coat Polysaccharide Biosynthesis Protein SpsA, Chain A"/>
    <property type="match status" value="1"/>
</dbReference>
<dbReference type="PANTHER" id="PTHR22916">
    <property type="entry name" value="GLYCOSYLTRANSFERASE"/>
    <property type="match status" value="1"/>
</dbReference>
<feature type="domain" description="Glycosyltransferase 2-like" evidence="1">
    <location>
        <begin position="8"/>
        <end position="139"/>
    </location>
</feature>
<dbReference type="Proteomes" id="UP000199116">
    <property type="component" value="Unassembled WGS sequence"/>
</dbReference>
<dbReference type="InterPro" id="IPR029044">
    <property type="entry name" value="Nucleotide-diphossugar_trans"/>
</dbReference>
<name>A0A1I2L7D0_9FLAO</name>
<evidence type="ECO:0000259" key="1">
    <source>
        <dbReference type="Pfam" id="PF00535"/>
    </source>
</evidence>
<evidence type="ECO:0000313" key="2">
    <source>
        <dbReference type="EMBL" id="SFF74389.1"/>
    </source>
</evidence>
<proteinExistence type="predicted"/>
<dbReference type="Pfam" id="PF00535">
    <property type="entry name" value="Glycos_transf_2"/>
    <property type="match status" value="1"/>
</dbReference>
<dbReference type="RefSeq" id="WP_075325953.1">
    <property type="nucleotide sequence ID" value="NZ_FOOH01000007.1"/>
</dbReference>
<keyword evidence="3" id="KW-1185">Reference proteome</keyword>
<keyword evidence="2" id="KW-0808">Transferase</keyword>
<reference evidence="3" key="1">
    <citation type="submission" date="2016-10" db="EMBL/GenBank/DDBJ databases">
        <authorList>
            <person name="Varghese N."/>
            <person name="Submissions S."/>
        </authorList>
    </citation>
    <scope>NUCLEOTIDE SEQUENCE [LARGE SCALE GENOMIC DNA]</scope>
    <source>
        <strain evidence="3">DSM 23515</strain>
    </source>
</reference>
<evidence type="ECO:0000313" key="3">
    <source>
        <dbReference type="Proteomes" id="UP000199116"/>
    </source>
</evidence>
<gene>
    <name evidence="2" type="ORF">SAMN04488033_10783</name>
</gene>
<dbReference type="EMBL" id="FOOH01000007">
    <property type="protein sequence ID" value="SFF74389.1"/>
    <property type="molecule type" value="Genomic_DNA"/>
</dbReference>
<dbReference type="CDD" id="cd00761">
    <property type="entry name" value="Glyco_tranf_GTA_type"/>
    <property type="match status" value="1"/>
</dbReference>
<accession>A0A1I2L7D0</accession>
<dbReference type="PANTHER" id="PTHR22916:SF3">
    <property type="entry name" value="UDP-GLCNAC:BETAGAL BETA-1,3-N-ACETYLGLUCOSAMINYLTRANSFERASE-LIKE PROTEIN 1"/>
    <property type="match status" value="1"/>
</dbReference>